<evidence type="ECO:0000256" key="1">
    <source>
        <dbReference type="ARBA" id="ARBA00022543"/>
    </source>
</evidence>
<dbReference type="InterPro" id="IPR035965">
    <property type="entry name" value="PAS-like_dom_sf"/>
</dbReference>
<dbReference type="SUPFAM" id="SSF55785">
    <property type="entry name" value="PYP-like sensor domain (PAS domain)"/>
    <property type="match status" value="1"/>
</dbReference>
<dbReference type="GO" id="GO:0009881">
    <property type="term" value="F:photoreceptor activity"/>
    <property type="evidence" value="ECO:0007669"/>
    <property type="project" value="UniProtKB-KW"/>
</dbReference>
<keyword evidence="3" id="KW-0285">Flavoprotein</keyword>
<feature type="compositionally biased region" description="Basic and acidic residues" evidence="7">
    <location>
        <begin position="285"/>
        <end position="296"/>
    </location>
</feature>
<dbReference type="PANTHER" id="PTHR47429:SF2">
    <property type="entry name" value="PROTEIN TWIN LOV 1"/>
    <property type="match status" value="1"/>
</dbReference>
<feature type="compositionally biased region" description="Low complexity" evidence="7">
    <location>
        <begin position="272"/>
        <end position="283"/>
    </location>
</feature>
<organism evidence="9">
    <name type="scientific">Klebsormidium subtile</name>
    <dbReference type="NCBI Taxonomy" id="937591"/>
    <lineage>
        <taxon>Eukaryota</taxon>
        <taxon>Viridiplantae</taxon>
        <taxon>Streptophyta</taxon>
        <taxon>Klebsormidiophyceae</taxon>
        <taxon>Klebsormidiales</taxon>
        <taxon>Klebsormidiaceae</taxon>
        <taxon>Klebsormidium</taxon>
    </lineage>
</organism>
<evidence type="ECO:0000256" key="5">
    <source>
        <dbReference type="ARBA" id="ARBA00022991"/>
    </source>
</evidence>
<name>A0A126WXA5_9VIRI</name>
<sequence length="455" mass="49731">MDSEIKMEEGPPQAPQSVAGAPQLTRVLSQKEKAPLETTAAVGVMPTREKKLQFVSKEQEDESKRLRAMIENLLHLSPYAMCITDMQREDEPIVYANECFCTWTEYPEDFIVGRNCRFLQGPATDRAVVVAMRDAINSGSEFRGMVTNYSRTGTLIYNNLVMTPVKNRDGTVTHYTGIQNFSLDPPNIDNTPKAPLEVAFNPLAQHIALWQDSHTKGAAPKEGEQSWESEREFFQIREICESIDTKGAAPKEALTVDTNELLQEMAQEAAHAATSSPKSPKTPKSAKDSPARKSPDNKAGSFVKPKLADSPYAVPLVGSSSRAGSSSHAVAAKRAPKEMSSVPEMGPSKYMKPVYLNAEAFQPGTVSLNARAGRPSSRRSMSRRQAGACAVTPDGDVWMELLLRSLNPNSVPMLPNQPAAVPSKSRAMTYDDFESAKKERIAADVTVQPAAVDVM</sequence>
<keyword evidence="6" id="KW-0675">Receptor</keyword>
<dbReference type="CDD" id="cd00130">
    <property type="entry name" value="PAS"/>
    <property type="match status" value="1"/>
</dbReference>
<evidence type="ECO:0000313" key="9">
    <source>
        <dbReference type="EMBL" id="AML77097.1"/>
    </source>
</evidence>
<dbReference type="Gene3D" id="3.30.450.20">
    <property type="entry name" value="PAS domain"/>
    <property type="match status" value="1"/>
</dbReference>
<feature type="region of interest" description="Disordered" evidence="7">
    <location>
        <begin position="267"/>
        <end position="305"/>
    </location>
</feature>
<keyword evidence="1" id="KW-0600">Photoreceptor protein</keyword>
<evidence type="ECO:0000256" key="3">
    <source>
        <dbReference type="ARBA" id="ARBA00022630"/>
    </source>
</evidence>
<evidence type="ECO:0000256" key="4">
    <source>
        <dbReference type="ARBA" id="ARBA00022643"/>
    </source>
</evidence>
<dbReference type="Pfam" id="PF13426">
    <property type="entry name" value="PAS_9"/>
    <property type="match status" value="1"/>
</dbReference>
<dbReference type="AlphaFoldDB" id="A0A126WXA5"/>
<feature type="domain" description="PAS" evidence="8">
    <location>
        <begin position="80"/>
        <end position="179"/>
    </location>
</feature>
<keyword evidence="4" id="KW-0288">FMN</keyword>
<reference evidence="9" key="1">
    <citation type="journal article" date="2016" name="Proc. Natl. Acad. Sci. U.S.A.">
        <title>Functional and topological diversity of LOV domain photoreceptors.</title>
        <authorList>
            <person name="Glantz S.T."/>
            <person name="Carpenter E.J."/>
            <person name="Melkonian M."/>
            <person name="Gardner K.H."/>
            <person name="Boyden E.S."/>
            <person name="Wong G.K."/>
            <person name="Chow B.Y."/>
        </authorList>
    </citation>
    <scope>NUCLEOTIDE SEQUENCE</scope>
    <source>
        <strain evidence="9">FQLP_2000406</strain>
    </source>
</reference>
<dbReference type="EMBL" id="KU699062">
    <property type="protein sequence ID" value="AML77097.1"/>
    <property type="molecule type" value="mRNA"/>
</dbReference>
<dbReference type="NCBIfam" id="TIGR00229">
    <property type="entry name" value="sensory_box"/>
    <property type="match status" value="1"/>
</dbReference>
<evidence type="ECO:0000256" key="2">
    <source>
        <dbReference type="ARBA" id="ARBA00022606"/>
    </source>
</evidence>
<feature type="region of interest" description="Disordered" evidence="7">
    <location>
        <begin position="318"/>
        <end position="344"/>
    </location>
</feature>
<feature type="compositionally biased region" description="Low complexity" evidence="7">
    <location>
        <begin position="318"/>
        <end position="332"/>
    </location>
</feature>
<evidence type="ECO:0000259" key="8">
    <source>
        <dbReference type="Pfam" id="PF13426"/>
    </source>
</evidence>
<feature type="region of interest" description="Disordered" evidence="7">
    <location>
        <begin position="368"/>
        <end position="388"/>
    </location>
</feature>
<accession>A0A126WXA5</accession>
<evidence type="ECO:0000256" key="7">
    <source>
        <dbReference type="SAM" id="MobiDB-lite"/>
    </source>
</evidence>
<protein>
    <submittedName>
        <fullName evidence="9">Putative LOV domain-containing protein</fullName>
    </submittedName>
</protein>
<keyword evidence="2" id="KW-0716">Sensory transduction</keyword>
<dbReference type="PANTHER" id="PTHR47429">
    <property type="entry name" value="PROTEIN TWIN LOV 1"/>
    <property type="match status" value="1"/>
</dbReference>
<feature type="region of interest" description="Disordered" evidence="7">
    <location>
        <begin position="1"/>
        <end position="21"/>
    </location>
</feature>
<proteinExistence type="evidence at transcript level"/>
<dbReference type="GO" id="GO:0005634">
    <property type="term" value="C:nucleus"/>
    <property type="evidence" value="ECO:0007669"/>
    <property type="project" value="TreeGrafter"/>
</dbReference>
<evidence type="ECO:0000256" key="6">
    <source>
        <dbReference type="ARBA" id="ARBA00023170"/>
    </source>
</evidence>
<dbReference type="InterPro" id="IPR000014">
    <property type="entry name" value="PAS"/>
</dbReference>
<keyword evidence="5" id="KW-0157">Chromophore</keyword>